<keyword evidence="2" id="KW-1185">Reference proteome</keyword>
<reference evidence="1 2" key="1">
    <citation type="submission" date="2022-04" db="EMBL/GenBank/DDBJ databases">
        <title>Diverse halophilic archaea isolated from saline environments.</title>
        <authorList>
            <person name="Cui H.-L."/>
        </authorList>
    </citation>
    <scope>NUCLEOTIDE SEQUENCE [LARGE SCALE GENOMIC DNA]</scope>
    <source>
        <strain evidence="1 2">XZYJT49</strain>
        <plasmid evidence="1 2">unnamed1</plasmid>
    </source>
</reference>
<dbReference type="GeneID" id="72187337"/>
<gene>
    <name evidence="1" type="ORF">M0R89_19020</name>
</gene>
<dbReference type="KEGG" id="halx:M0R89_19020"/>
<organism evidence="1 2">
    <name type="scientific">Halorussus limi</name>
    <dbReference type="NCBI Taxonomy" id="2938695"/>
    <lineage>
        <taxon>Archaea</taxon>
        <taxon>Methanobacteriati</taxon>
        <taxon>Methanobacteriota</taxon>
        <taxon>Stenosarchaea group</taxon>
        <taxon>Halobacteria</taxon>
        <taxon>Halobacteriales</taxon>
        <taxon>Haladaptataceae</taxon>
        <taxon>Halorussus</taxon>
    </lineage>
</organism>
<accession>A0A8U0I146</accession>
<dbReference type="InterPro" id="IPR036388">
    <property type="entry name" value="WH-like_DNA-bd_sf"/>
</dbReference>
<dbReference type="SUPFAM" id="SSF46785">
    <property type="entry name" value="Winged helix' DNA-binding domain"/>
    <property type="match status" value="1"/>
</dbReference>
<proteinExistence type="predicted"/>
<protein>
    <submittedName>
        <fullName evidence="1">MarR family transcriptional regulator</fullName>
    </submittedName>
</protein>
<geneLocation type="plasmid" evidence="1 2">
    <name>unnamed1</name>
</geneLocation>
<dbReference type="RefSeq" id="WP_248652659.1">
    <property type="nucleotide sequence ID" value="NZ_CP096660.1"/>
</dbReference>
<dbReference type="Proteomes" id="UP000830729">
    <property type="component" value="Plasmid unnamed1"/>
</dbReference>
<evidence type="ECO:0000313" key="2">
    <source>
        <dbReference type="Proteomes" id="UP000830729"/>
    </source>
</evidence>
<sequence length="98" mass="11029">MSDVPGNVDWENSATRPVLNLLDESNVAISPGGITLNLEQQMQRPPSRSTVTRAIEQLLKRELIEKPDESKTYYRITEKGRQYLAGDLDIGELEGDEK</sequence>
<keyword evidence="1" id="KW-0614">Plasmid</keyword>
<dbReference type="InterPro" id="IPR036390">
    <property type="entry name" value="WH_DNA-bd_sf"/>
</dbReference>
<dbReference type="EMBL" id="CP096660">
    <property type="protein sequence ID" value="UPV76626.1"/>
    <property type="molecule type" value="Genomic_DNA"/>
</dbReference>
<dbReference type="AlphaFoldDB" id="A0A8U0I146"/>
<name>A0A8U0I146_9EURY</name>
<evidence type="ECO:0000313" key="1">
    <source>
        <dbReference type="EMBL" id="UPV76626.1"/>
    </source>
</evidence>
<dbReference type="Gene3D" id="1.10.10.10">
    <property type="entry name" value="Winged helix-like DNA-binding domain superfamily/Winged helix DNA-binding domain"/>
    <property type="match status" value="1"/>
</dbReference>